<keyword evidence="1" id="KW-0732">Signal</keyword>
<feature type="chain" id="PRO_5020283953" description="Lipoprotein" evidence="1">
    <location>
        <begin position="19"/>
        <end position="157"/>
    </location>
</feature>
<comment type="caution">
    <text evidence="2">The sequence shown here is derived from an EMBL/GenBank/DDBJ whole genome shotgun (WGS) entry which is preliminary data.</text>
</comment>
<evidence type="ECO:0000313" key="2">
    <source>
        <dbReference type="EMBL" id="TKB48456.1"/>
    </source>
</evidence>
<gene>
    <name evidence="2" type="ORF">FCL40_12150</name>
</gene>
<dbReference type="EMBL" id="SWCI01000007">
    <property type="protein sequence ID" value="TKB48456.1"/>
    <property type="molecule type" value="Genomic_DNA"/>
</dbReference>
<evidence type="ECO:0000313" key="3">
    <source>
        <dbReference type="Proteomes" id="UP000305674"/>
    </source>
</evidence>
<sequence>MRVLILALSLVLSGCATAPHVPQVLDVYDVVESVEADEFELCFKVPVGKHLAGPVVSTVSYTDEHGDQQQVVLSMEFASKSYLPALKGILMFRHPEYEYHYRLTPHSKEVWKRLQQELRRTAAKAELRPYPDQGLWHHDVRHKPIADTKRMEAGLKL</sequence>
<dbReference type="OrthoDB" id="6399099at2"/>
<reference evidence="2 3" key="1">
    <citation type="submission" date="2019-04" db="EMBL/GenBank/DDBJ databases">
        <authorList>
            <person name="Hwang J.C."/>
        </authorList>
    </citation>
    <scope>NUCLEOTIDE SEQUENCE [LARGE SCALE GENOMIC DNA]</scope>
    <source>
        <strain evidence="2 3">IMCC35001</strain>
    </source>
</reference>
<feature type="signal peptide" evidence="1">
    <location>
        <begin position="1"/>
        <end position="18"/>
    </location>
</feature>
<name>A0A4U1BD25_9GAMM</name>
<proteinExistence type="predicted"/>
<accession>A0A4U1BD25</accession>
<dbReference type="AlphaFoldDB" id="A0A4U1BD25"/>
<evidence type="ECO:0000256" key="1">
    <source>
        <dbReference type="SAM" id="SignalP"/>
    </source>
</evidence>
<dbReference type="Proteomes" id="UP000305674">
    <property type="component" value="Unassembled WGS sequence"/>
</dbReference>
<evidence type="ECO:0008006" key="4">
    <source>
        <dbReference type="Google" id="ProtNLM"/>
    </source>
</evidence>
<dbReference type="PROSITE" id="PS51257">
    <property type="entry name" value="PROKAR_LIPOPROTEIN"/>
    <property type="match status" value="1"/>
</dbReference>
<keyword evidence="3" id="KW-1185">Reference proteome</keyword>
<protein>
    <recommendedName>
        <fullName evidence="4">Lipoprotein</fullName>
    </recommendedName>
</protein>
<dbReference type="RefSeq" id="WP_136853567.1">
    <property type="nucleotide sequence ID" value="NZ_SWCI01000007.1"/>
</dbReference>
<organism evidence="2 3">
    <name type="scientific">Ferrimonas sediminicola</name>
    <dbReference type="NCBI Taxonomy" id="2569538"/>
    <lineage>
        <taxon>Bacteria</taxon>
        <taxon>Pseudomonadati</taxon>
        <taxon>Pseudomonadota</taxon>
        <taxon>Gammaproteobacteria</taxon>
        <taxon>Alteromonadales</taxon>
        <taxon>Ferrimonadaceae</taxon>
        <taxon>Ferrimonas</taxon>
    </lineage>
</organism>